<evidence type="ECO:0000256" key="1">
    <source>
        <dbReference type="SAM" id="MobiDB-lite"/>
    </source>
</evidence>
<dbReference type="Pfam" id="PF18413">
    <property type="entry name" value="Neuraminidase"/>
    <property type="match status" value="1"/>
</dbReference>
<comment type="caution">
    <text evidence="3">The sequence shown here is derived from an EMBL/GenBank/DDBJ whole genome shotgun (WGS) entry which is preliminary data.</text>
</comment>
<protein>
    <recommendedName>
        <fullName evidence="2">Neuraminidase-like domain-containing protein</fullName>
    </recommendedName>
</protein>
<dbReference type="EMBL" id="JAZGSY010000037">
    <property type="protein sequence ID" value="KAL1842621.1"/>
    <property type="molecule type" value="Genomic_DNA"/>
</dbReference>
<feature type="region of interest" description="Disordered" evidence="1">
    <location>
        <begin position="112"/>
        <end position="136"/>
    </location>
</feature>
<sequence length="976" mass="109579">MANFVDSLKEYIYGLNEMSSLEIAGKDNDIFHIFARTRVSPYNFYYRSLTIRYVPYGCFWQPWVKMDMDIPSTESGFDVHRLDNPGTYLVPVIDGSRVYLFMPHLVARTLPTTENTKEHSEGNVKTSQEANPSAAKPQHMWELSLAWTELDLPAVTDFRFEPVFERGRASDSGIKLALLVSHTTNDTSVEKTRGKPIGAFVFSEDQMRVLRPDPNDDRLLRYTPTRRPFAVAFQRIMAKGSQATKDRVREEIETLYGVNNKTLEKPILFIPSDLEKANTIAQGTRKLDSITWTMSYSETEAPLALALSSHRDDGTSVGYFTVPRVKMSGTKQWDPKHWERRLGMVMTDHPFAHQLMQQAAHRSEPLKRVFSHLGGIVPQKFPESFGLLHDRSDPENKDTGHHELSHAMAIYNWELGVHSVMLAVERFFATQQFDEALEVARLVFDPTMETKMHRYVTRKVEEEVVIEGKKQTQVKKKTTFEELKTSSCWRFPPFQDIARKIADAGKDSPVDLDSGMPVDIKMALLERQSHGGLVHASARGRPQAYMKWFVMKYAEILIAAGDVHFRRGTMESLPLATQRYVEAAHFLGPEPPKVPRLVSKQKAKVLTFATYKSLAEKEVMNDLGLPFSAELTLPGDPQADTSGLTGADRGTLGVLRTSYFCVPLNPKFKELRNMVHTRLNNLRNSRDIEGRPVSYALIDPPLNPGALVALSKAGVTASEALGLVMVEQEGPLPRQRFEVLLHSALELTSELRSFGERLLSAIERKESETLSVMHAKQATVVARMMLGIRQLQLTEAQQSIDSLQQNRDSHVSQLEFYLRLIGEDPKTKIPSPKDQWQDITQDIDTPARDDLRMSLFERAEMTLSALASTLNAVSSGIDMLIPPICAIPKVTTITAPMGMGASIELGGENFAQGFQAASMAIKTVAMGPAEGAQMASRKAGLSRQLQERRMQASIHGREIKAIDKQIELQQLRVQAA</sequence>
<accession>A0ABR3VMC0</accession>
<keyword evidence="4" id="KW-1185">Reference proteome</keyword>
<evidence type="ECO:0000313" key="3">
    <source>
        <dbReference type="EMBL" id="KAL1842621.1"/>
    </source>
</evidence>
<proteinExistence type="predicted"/>
<name>A0ABR3VMC0_HUMIN</name>
<feature type="domain" description="Neuraminidase-like" evidence="2">
    <location>
        <begin position="25"/>
        <end position="150"/>
    </location>
</feature>
<dbReference type="Proteomes" id="UP001583172">
    <property type="component" value="Unassembled WGS sequence"/>
</dbReference>
<reference evidence="3 4" key="1">
    <citation type="journal article" date="2024" name="Commun. Biol.">
        <title>Comparative genomic analysis of thermophilic fungi reveals convergent evolutionary adaptations and gene losses.</title>
        <authorList>
            <person name="Steindorff A.S."/>
            <person name="Aguilar-Pontes M.V."/>
            <person name="Robinson A.J."/>
            <person name="Andreopoulos B."/>
            <person name="LaButti K."/>
            <person name="Kuo A."/>
            <person name="Mondo S."/>
            <person name="Riley R."/>
            <person name="Otillar R."/>
            <person name="Haridas S."/>
            <person name="Lipzen A."/>
            <person name="Grimwood J."/>
            <person name="Schmutz J."/>
            <person name="Clum A."/>
            <person name="Reid I.D."/>
            <person name="Moisan M.C."/>
            <person name="Butler G."/>
            <person name="Nguyen T.T.M."/>
            <person name="Dewar K."/>
            <person name="Conant G."/>
            <person name="Drula E."/>
            <person name="Henrissat B."/>
            <person name="Hansel C."/>
            <person name="Singer S."/>
            <person name="Hutchinson M.I."/>
            <person name="de Vries R.P."/>
            <person name="Natvig D.O."/>
            <person name="Powell A.J."/>
            <person name="Tsang A."/>
            <person name="Grigoriev I.V."/>
        </authorList>
    </citation>
    <scope>NUCLEOTIDE SEQUENCE [LARGE SCALE GENOMIC DNA]</scope>
    <source>
        <strain evidence="3 4">CBS 620.91</strain>
    </source>
</reference>
<organism evidence="3 4">
    <name type="scientific">Humicola insolens</name>
    <name type="common">Soft-rot fungus</name>
    <dbReference type="NCBI Taxonomy" id="85995"/>
    <lineage>
        <taxon>Eukaryota</taxon>
        <taxon>Fungi</taxon>
        <taxon>Dikarya</taxon>
        <taxon>Ascomycota</taxon>
        <taxon>Pezizomycotina</taxon>
        <taxon>Sordariomycetes</taxon>
        <taxon>Sordariomycetidae</taxon>
        <taxon>Sordariales</taxon>
        <taxon>Chaetomiaceae</taxon>
        <taxon>Mycothermus</taxon>
    </lineage>
</organism>
<dbReference type="InterPro" id="IPR041079">
    <property type="entry name" value="Neuraminidase-like"/>
</dbReference>
<gene>
    <name evidence="3" type="ORF">VTJ49DRAFT_4669</name>
</gene>
<evidence type="ECO:0000259" key="2">
    <source>
        <dbReference type="Pfam" id="PF18413"/>
    </source>
</evidence>
<evidence type="ECO:0000313" key="4">
    <source>
        <dbReference type="Proteomes" id="UP001583172"/>
    </source>
</evidence>